<organism evidence="2 3">
    <name type="scientific">Niastella koreensis</name>
    <dbReference type="NCBI Taxonomy" id="354356"/>
    <lineage>
        <taxon>Bacteria</taxon>
        <taxon>Pseudomonadati</taxon>
        <taxon>Bacteroidota</taxon>
        <taxon>Chitinophagia</taxon>
        <taxon>Chitinophagales</taxon>
        <taxon>Chitinophagaceae</taxon>
        <taxon>Niastella</taxon>
    </lineage>
</organism>
<reference evidence="2 3" key="1">
    <citation type="submission" date="2016-04" db="EMBL/GenBank/DDBJ databases">
        <authorList>
            <person name="Chen L."/>
            <person name="Zhuang W."/>
            <person name="Wang G."/>
        </authorList>
    </citation>
    <scope>NUCLEOTIDE SEQUENCE [LARGE SCALE GENOMIC DNA]</scope>
    <source>
        <strain evidence="3">GR20</strain>
    </source>
</reference>
<evidence type="ECO:0000256" key="1">
    <source>
        <dbReference type="SAM" id="Phobius"/>
    </source>
</evidence>
<gene>
    <name evidence="2" type="ORF">A4D02_26950</name>
</gene>
<keyword evidence="1" id="KW-0472">Membrane</keyword>
<evidence type="ECO:0008006" key="4">
    <source>
        <dbReference type="Google" id="ProtNLM"/>
    </source>
</evidence>
<accession>A0ABX3NZZ8</accession>
<name>A0ABX3NZZ8_9BACT</name>
<sequence length="163" mass="17336">MKVSSALAGGLAGTITVASLHEAMRRVIPTAPRMDLLDMDLLRKGLTKMNRTVPGDDTLQRWAVGGELFCDTAYFSMAAAGGRKRVWLTGALLGLAAGISAVVLPKSMGLPEPGNKTTGTKLMTIGLYFLGGLAAAAVARLVEGSKKQSEELEYTEYIEEVYQ</sequence>
<dbReference type="RefSeq" id="WP_014219396.1">
    <property type="nucleotide sequence ID" value="NZ_LWBO01000007.1"/>
</dbReference>
<evidence type="ECO:0000313" key="2">
    <source>
        <dbReference type="EMBL" id="OQP50076.1"/>
    </source>
</evidence>
<feature type="transmembrane region" description="Helical" evidence="1">
    <location>
        <begin position="125"/>
        <end position="142"/>
    </location>
</feature>
<dbReference type="Proteomes" id="UP000192277">
    <property type="component" value="Unassembled WGS sequence"/>
</dbReference>
<proteinExistence type="predicted"/>
<comment type="caution">
    <text evidence="2">The sequence shown here is derived from an EMBL/GenBank/DDBJ whole genome shotgun (WGS) entry which is preliminary data.</text>
</comment>
<keyword evidence="3" id="KW-1185">Reference proteome</keyword>
<protein>
    <recommendedName>
        <fullName evidence="4">Transmembrane protein</fullName>
    </recommendedName>
</protein>
<dbReference type="EMBL" id="LWBO01000007">
    <property type="protein sequence ID" value="OQP50076.1"/>
    <property type="molecule type" value="Genomic_DNA"/>
</dbReference>
<feature type="transmembrane region" description="Helical" evidence="1">
    <location>
        <begin position="86"/>
        <end position="105"/>
    </location>
</feature>
<keyword evidence="1" id="KW-0812">Transmembrane</keyword>
<keyword evidence="1" id="KW-1133">Transmembrane helix</keyword>
<evidence type="ECO:0000313" key="3">
    <source>
        <dbReference type="Proteomes" id="UP000192277"/>
    </source>
</evidence>